<evidence type="ECO:0000256" key="2">
    <source>
        <dbReference type="SAM" id="SignalP"/>
    </source>
</evidence>
<protein>
    <submittedName>
        <fullName evidence="3">ABC transporter substrate-binding protein</fullName>
    </submittedName>
</protein>
<comment type="caution">
    <text evidence="3">The sequence shown here is derived from an EMBL/GenBank/DDBJ whole genome shotgun (WGS) entry which is preliminary data.</text>
</comment>
<evidence type="ECO:0000256" key="1">
    <source>
        <dbReference type="ARBA" id="ARBA00022729"/>
    </source>
</evidence>
<sequence length="363" mass="39262">MKLKAVVAAVMTGAILAGTVASPLITFAADNTDLNSMTLDDITAKAKEEGDVESVGMPDSWANWGQTWQDLNDKYGITHADSDMSSAEELQMFQTEGEKGTKDIGDVGQAFGAQAVDEDLVQGYKTSYWDSVPDWAKGEDGKWMIAYTGATTFLTNTDEVENAPTSWADIKDGDYTVALGDINGGNAQAAVIASAYAFGGDLNNLDPAFDFWTQLAEDGRINTLDILQQNFETGEIPVGVIWSFTAIPYKNQITKYKLQANIPTDGSIMSGYASVINKYAPHACAAALAREYIFSDEGQANLAAAGAIPTRTDVEIPEEIQNATFKSEDYANAIPMEDTDAYTKACETVVERWQEEITPLLVQ</sequence>
<dbReference type="SUPFAM" id="SSF53850">
    <property type="entry name" value="Periplasmic binding protein-like II"/>
    <property type="match status" value="1"/>
</dbReference>
<gene>
    <name evidence="3" type="ORF">DXB38_13835</name>
</gene>
<evidence type="ECO:0000313" key="3">
    <source>
        <dbReference type="EMBL" id="RGN85510.1"/>
    </source>
</evidence>
<feature type="chain" id="PRO_5017649627" evidence="2">
    <location>
        <begin position="29"/>
        <end position="363"/>
    </location>
</feature>
<name>A0A3E5E950_9FIRM</name>
<dbReference type="GO" id="GO:0015888">
    <property type="term" value="P:thiamine transport"/>
    <property type="evidence" value="ECO:0007669"/>
    <property type="project" value="TreeGrafter"/>
</dbReference>
<dbReference type="PANTHER" id="PTHR30006:SF2">
    <property type="entry name" value="ABC TRANSPORTER SUBSTRATE-BINDING PROTEIN"/>
    <property type="match status" value="1"/>
</dbReference>
<feature type="signal peptide" evidence="2">
    <location>
        <begin position="1"/>
        <end position="28"/>
    </location>
</feature>
<dbReference type="EMBL" id="QSUZ01000023">
    <property type="protein sequence ID" value="RGN85510.1"/>
    <property type="molecule type" value="Genomic_DNA"/>
</dbReference>
<proteinExistence type="predicted"/>
<evidence type="ECO:0000313" key="4">
    <source>
        <dbReference type="Proteomes" id="UP000261105"/>
    </source>
</evidence>
<accession>A0A3E5E950</accession>
<keyword evidence="1 2" id="KW-0732">Signal</keyword>
<dbReference type="GO" id="GO:0030976">
    <property type="term" value="F:thiamine pyrophosphate binding"/>
    <property type="evidence" value="ECO:0007669"/>
    <property type="project" value="TreeGrafter"/>
</dbReference>
<dbReference type="Proteomes" id="UP000261105">
    <property type="component" value="Unassembled WGS sequence"/>
</dbReference>
<dbReference type="AlphaFoldDB" id="A0A3E5E950"/>
<organism evidence="3 4">
    <name type="scientific">Blautia obeum</name>
    <dbReference type="NCBI Taxonomy" id="40520"/>
    <lineage>
        <taxon>Bacteria</taxon>
        <taxon>Bacillati</taxon>
        <taxon>Bacillota</taxon>
        <taxon>Clostridia</taxon>
        <taxon>Lachnospirales</taxon>
        <taxon>Lachnospiraceae</taxon>
        <taxon>Blautia</taxon>
    </lineage>
</organism>
<dbReference type="GO" id="GO:0030975">
    <property type="term" value="F:thiamine binding"/>
    <property type="evidence" value="ECO:0007669"/>
    <property type="project" value="TreeGrafter"/>
</dbReference>
<reference evidence="3 4" key="1">
    <citation type="submission" date="2018-08" db="EMBL/GenBank/DDBJ databases">
        <title>A genome reference for cultivated species of the human gut microbiota.</title>
        <authorList>
            <person name="Zou Y."/>
            <person name="Xue W."/>
            <person name="Luo G."/>
        </authorList>
    </citation>
    <scope>NUCLEOTIDE SEQUENCE [LARGE SCALE GENOMIC DNA]</scope>
    <source>
        <strain evidence="3 4">OM03-6</strain>
    </source>
</reference>
<dbReference type="Pfam" id="PF13343">
    <property type="entry name" value="SBP_bac_6"/>
    <property type="match status" value="1"/>
</dbReference>
<dbReference type="GO" id="GO:0030288">
    <property type="term" value="C:outer membrane-bounded periplasmic space"/>
    <property type="evidence" value="ECO:0007669"/>
    <property type="project" value="TreeGrafter"/>
</dbReference>
<dbReference type="Gene3D" id="3.40.190.10">
    <property type="entry name" value="Periplasmic binding protein-like II"/>
    <property type="match status" value="2"/>
</dbReference>
<dbReference type="PANTHER" id="PTHR30006">
    <property type="entry name" value="THIAMINE-BINDING PERIPLASMIC PROTEIN-RELATED"/>
    <property type="match status" value="1"/>
</dbReference>